<evidence type="ECO:0000259" key="7">
    <source>
        <dbReference type="Pfam" id="PF08281"/>
    </source>
</evidence>
<dbReference type="Gene3D" id="1.10.10.10">
    <property type="entry name" value="Winged helix-like DNA-binding domain superfamily/Winged helix DNA-binding domain"/>
    <property type="match status" value="1"/>
</dbReference>
<feature type="region of interest" description="Disordered" evidence="5">
    <location>
        <begin position="97"/>
        <end position="116"/>
    </location>
</feature>
<dbReference type="SUPFAM" id="SSF88659">
    <property type="entry name" value="Sigma3 and sigma4 domains of RNA polymerase sigma factors"/>
    <property type="match status" value="1"/>
</dbReference>
<evidence type="ECO:0000256" key="1">
    <source>
        <dbReference type="ARBA" id="ARBA00010641"/>
    </source>
</evidence>
<dbReference type="InterPro" id="IPR013324">
    <property type="entry name" value="RNA_pol_sigma_r3/r4-like"/>
</dbReference>
<dbReference type="GO" id="GO:0016987">
    <property type="term" value="F:sigma factor activity"/>
    <property type="evidence" value="ECO:0007669"/>
    <property type="project" value="UniProtKB-KW"/>
</dbReference>
<accession>A0A840V075</accession>
<dbReference type="PANTHER" id="PTHR43133:SF62">
    <property type="entry name" value="RNA POLYMERASE SIGMA FACTOR SIGZ"/>
    <property type="match status" value="1"/>
</dbReference>
<name>A0A840V075_9BACT</name>
<keyword evidence="3" id="KW-0731">Sigma factor</keyword>
<organism evidence="8 9">
    <name type="scientific">Haloferula luteola</name>
    <dbReference type="NCBI Taxonomy" id="595692"/>
    <lineage>
        <taxon>Bacteria</taxon>
        <taxon>Pseudomonadati</taxon>
        <taxon>Verrucomicrobiota</taxon>
        <taxon>Verrucomicrobiia</taxon>
        <taxon>Verrucomicrobiales</taxon>
        <taxon>Verrucomicrobiaceae</taxon>
        <taxon>Haloferula</taxon>
    </lineage>
</organism>
<dbReference type="Gene3D" id="1.10.1740.10">
    <property type="match status" value="1"/>
</dbReference>
<dbReference type="EMBL" id="JACHFD010000003">
    <property type="protein sequence ID" value="MBB5350683.1"/>
    <property type="molecule type" value="Genomic_DNA"/>
</dbReference>
<dbReference type="PANTHER" id="PTHR43133">
    <property type="entry name" value="RNA POLYMERASE ECF-TYPE SIGMA FACTO"/>
    <property type="match status" value="1"/>
</dbReference>
<evidence type="ECO:0000256" key="3">
    <source>
        <dbReference type="ARBA" id="ARBA00023082"/>
    </source>
</evidence>
<dbReference type="InterPro" id="IPR013325">
    <property type="entry name" value="RNA_pol_sigma_r2"/>
</dbReference>
<dbReference type="InterPro" id="IPR013249">
    <property type="entry name" value="RNA_pol_sigma70_r4_t2"/>
</dbReference>
<evidence type="ECO:0000313" key="9">
    <source>
        <dbReference type="Proteomes" id="UP000557717"/>
    </source>
</evidence>
<evidence type="ECO:0000256" key="5">
    <source>
        <dbReference type="SAM" id="MobiDB-lite"/>
    </source>
</evidence>
<evidence type="ECO:0000313" key="8">
    <source>
        <dbReference type="EMBL" id="MBB5350683.1"/>
    </source>
</evidence>
<dbReference type="GO" id="GO:0003677">
    <property type="term" value="F:DNA binding"/>
    <property type="evidence" value="ECO:0007669"/>
    <property type="project" value="InterPro"/>
</dbReference>
<keyword evidence="2" id="KW-0805">Transcription regulation</keyword>
<dbReference type="InterPro" id="IPR014284">
    <property type="entry name" value="RNA_pol_sigma-70_dom"/>
</dbReference>
<dbReference type="AlphaFoldDB" id="A0A840V075"/>
<feature type="domain" description="RNA polymerase sigma-70 region 2" evidence="6">
    <location>
        <begin position="25"/>
        <end position="92"/>
    </location>
</feature>
<sequence length="188" mass="21192">MTDPSPEELLDRISKGCTDSLSQLYDGFSAALYGIALGILKNEAEAQEVLQEAFIALWEKADRYDPGLGKASSWIIHLTRNLAIDRLRKRQRQHVGQERFLEQRSPEPEVAEPSSALISQERAARVQAALRALSPEYRSVLELAFFHGLTQSEIAERLQLPLGTAKSRIRRAMERVRLLMTDSSTDFP</sequence>
<dbReference type="RefSeq" id="WP_184016179.1">
    <property type="nucleotide sequence ID" value="NZ_JACHFD010000003.1"/>
</dbReference>
<evidence type="ECO:0000259" key="6">
    <source>
        <dbReference type="Pfam" id="PF04542"/>
    </source>
</evidence>
<dbReference type="InterPro" id="IPR007627">
    <property type="entry name" value="RNA_pol_sigma70_r2"/>
</dbReference>
<dbReference type="Pfam" id="PF04542">
    <property type="entry name" value="Sigma70_r2"/>
    <property type="match status" value="1"/>
</dbReference>
<comment type="caution">
    <text evidence="8">The sequence shown here is derived from an EMBL/GenBank/DDBJ whole genome shotgun (WGS) entry which is preliminary data.</text>
</comment>
<keyword evidence="9" id="KW-1185">Reference proteome</keyword>
<dbReference type="SUPFAM" id="SSF88946">
    <property type="entry name" value="Sigma2 domain of RNA polymerase sigma factors"/>
    <property type="match status" value="1"/>
</dbReference>
<comment type="similarity">
    <text evidence="1">Belongs to the sigma-70 factor family. ECF subfamily.</text>
</comment>
<reference evidence="8 9" key="1">
    <citation type="submission" date="2020-08" db="EMBL/GenBank/DDBJ databases">
        <title>Genomic Encyclopedia of Type Strains, Phase IV (KMG-IV): sequencing the most valuable type-strain genomes for metagenomic binning, comparative biology and taxonomic classification.</title>
        <authorList>
            <person name="Goeker M."/>
        </authorList>
    </citation>
    <scope>NUCLEOTIDE SEQUENCE [LARGE SCALE GENOMIC DNA]</scope>
    <source>
        <strain evidence="8 9">YC6886</strain>
    </source>
</reference>
<dbReference type="GO" id="GO:0006352">
    <property type="term" value="P:DNA-templated transcription initiation"/>
    <property type="evidence" value="ECO:0007669"/>
    <property type="project" value="InterPro"/>
</dbReference>
<evidence type="ECO:0000256" key="4">
    <source>
        <dbReference type="ARBA" id="ARBA00023163"/>
    </source>
</evidence>
<dbReference type="CDD" id="cd06171">
    <property type="entry name" value="Sigma70_r4"/>
    <property type="match status" value="1"/>
</dbReference>
<evidence type="ECO:0000256" key="2">
    <source>
        <dbReference type="ARBA" id="ARBA00023015"/>
    </source>
</evidence>
<dbReference type="InterPro" id="IPR036388">
    <property type="entry name" value="WH-like_DNA-bd_sf"/>
</dbReference>
<keyword evidence="4" id="KW-0804">Transcription</keyword>
<dbReference type="NCBIfam" id="TIGR02937">
    <property type="entry name" value="sigma70-ECF"/>
    <property type="match status" value="1"/>
</dbReference>
<proteinExistence type="inferred from homology"/>
<feature type="compositionally biased region" description="Basic and acidic residues" evidence="5">
    <location>
        <begin position="97"/>
        <end position="107"/>
    </location>
</feature>
<dbReference type="Proteomes" id="UP000557717">
    <property type="component" value="Unassembled WGS sequence"/>
</dbReference>
<feature type="domain" description="RNA polymerase sigma factor 70 region 4 type 2" evidence="7">
    <location>
        <begin position="125"/>
        <end position="175"/>
    </location>
</feature>
<protein>
    <submittedName>
        <fullName evidence="8">RNA polymerase sigma-70 factor (ECF subfamily)</fullName>
    </submittedName>
</protein>
<gene>
    <name evidence="8" type="ORF">HNR46_000911</name>
</gene>
<dbReference type="Pfam" id="PF08281">
    <property type="entry name" value="Sigma70_r4_2"/>
    <property type="match status" value="1"/>
</dbReference>
<dbReference type="InterPro" id="IPR039425">
    <property type="entry name" value="RNA_pol_sigma-70-like"/>
</dbReference>